<keyword evidence="6" id="KW-0472">Membrane</keyword>
<keyword evidence="2" id="KW-0808">Transferase</keyword>
<keyword evidence="5" id="KW-0067">ATP-binding</keyword>
<feature type="non-terminal residue" evidence="10">
    <location>
        <position position="751"/>
    </location>
</feature>
<evidence type="ECO:0000313" key="10">
    <source>
        <dbReference type="EMBL" id="KAG2457866.1"/>
    </source>
</evidence>
<dbReference type="Pfam" id="PF19279">
    <property type="entry name" value="YegS_C"/>
    <property type="match status" value="1"/>
</dbReference>
<dbReference type="InterPro" id="IPR001206">
    <property type="entry name" value="Diacylglycerol_kinase_cat_dom"/>
</dbReference>
<dbReference type="SMART" id="SM00046">
    <property type="entry name" value="DAGKc"/>
    <property type="match status" value="1"/>
</dbReference>
<dbReference type="InterPro" id="IPR017438">
    <property type="entry name" value="ATP-NAD_kinase_N"/>
</dbReference>
<feature type="domain" description="DAGKc" evidence="9">
    <location>
        <begin position="168"/>
        <end position="315"/>
    </location>
</feature>
<proteinExistence type="predicted"/>
<dbReference type="PROSITE" id="PS50146">
    <property type="entry name" value="DAGK"/>
    <property type="match status" value="1"/>
</dbReference>
<dbReference type="AlphaFoldDB" id="A0A8X7WYK3"/>
<dbReference type="InterPro" id="IPR045540">
    <property type="entry name" value="YegS/DAGK_C"/>
</dbReference>
<evidence type="ECO:0000256" key="1">
    <source>
        <dbReference type="ARBA" id="ARBA00004308"/>
    </source>
</evidence>
<comment type="caution">
    <text evidence="10">The sequence shown here is derived from an EMBL/GenBank/DDBJ whole genome shotgun (WGS) entry which is preliminary data.</text>
</comment>
<comment type="subcellular location">
    <subcellularLocation>
        <location evidence="1">Endomembrane system</location>
    </subcellularLocation>
</comment>
<reference evidence="10 11" key="1">
    <citation type="journal article" date="2021" name="Cell">
        <title>Tracing the genetic footprints of vertebrate landing in non-teleost ray-finned fishes.</title>
        <authorList>
            <person name="Bi X."/>
            <person name="Wang K."/>
            <person name="Yang L."/>
            <person name="Pan H."/>
            <person name="Jiang H."/>
            <person name="Wei Q."/>
            <person name="Fang M."/>
            <person name="Yu H."/>
            <person name="Zhu C."/>
            <person name="Cai Y."/>
            <person name="He Y."/>
            <person name="Gan X."/>
            <person name="Zeng H."/>
            <person name="Yu D."/>
            <person name="Zhu Y."/>
            <person name="Jiang H."/>
            <person name="Qiu Q."/>
            <person name="Yang H."/>
            <person name="Zhang Y.E."/>
            <person name="Wang W."/>
            <person name="Zhu M."/>
            <person name="He S."/>
            <person name="Zhang G."/>
        </authorList>
    </citation>
    <scope>NUCLEOTIDE SEQUENCE [LARGE SCALE GENOMIC DNA]</scope>
    <source>
        <strain evidence="10">Bchr_013</strain>
    </source>
</reference>
<dbReference type="Pfam" id="PF00781">
    <property type="entry name" value="DAGK_cat"/>
    <property type="match status" value="1"/>
</dbReference>
<protein>
    <recommendedName>
        <fullName evidence="7">sphingosine kinase</fullName>
        <ecNumber evidence="7">2.7.1.91</ecNumber>
    </recommendedName>
</protein>
<organism evidence="10 11">
    <name type="scientific">Polypterus senegalus</name>
    <name type="common">Senegal bichir</name>
    <dbReference type="NCBI Taxonomy" id="55291"/>
    <lineage>
        <taxon>Eukaryota</taxon>
        <taxon>Metazoa</taxon>
        <taxon>Chordata</taxon>
        <taxon>Craniata</taxon>
        <taxon>Vertebrata</taxon>
        <taxon>Euteleostomi</taxon>
        <taxon>Actinopterygii</taxon>
        <taxon>Polypteriformes</taxon>
        <taxon>Polypteridae</taxon>
        <taxon>Polypterus</taxon>
    </lineage>
</organism>
<dbReference type="SUPFAM" id="SSF111331">
    <property type="entry name" value="NAD kinase/diacylglycerol kinase-like"/>
    <property type="match status" value="1"/>
</dbReference>
<feature type="compositionally biased region" description="Polar residues" evidence="8">
    <location>
        <begin position="504"/>
        <end position="514"/>
    </location>
</feature>
<sequence length="751" mass="82375">MRNPELIPHVKMSGSEAILHGEFGGIHSSNTSQNLSSGTSGPRYALTLTPKELHIQRLVPRPQDDRRTVVNITDVVGCHVMRPKSTKTSGASETQIPAVFSIYSYPLKKKRMGAGRVRTRVVRTFKVDVSDTTSENRALAEKWSIAIKCLLRGVSLSGLTEITSSLLPRPRRLLLLVNPFSGRGQAMQLCHTHILPMIREANIHYNLIQTERQNHARDLMREITVHEWDGIVIVSGDGLLHEVINGLMQRPDWQEAIRIPMGVLPCGSGNALAGALNHHAGFEMCLRDALLMNCCFLLCRGSPSPMDLVSVTMTSPETEQLKTKNHQEKRSKPATGSQQRLFSFLSVAWGFVSDVDIESERYRGLGSARFTLGTLVRLASLRSYKGRLSYLPQAVASLSITRPLQPQLPPRRPLSRSITEGLGGFSRTLLHRTVSDMGLSEERSLMKRNTLSILPVTPDDTEGVAPETGVGVFRKTPSTLKSVMSQETIETTSSAHRISEKGESSTLPKSISNHSGKLLNLDGGAKLNAPDSMDSLNSTPCLSSPSQDSGCCTPNLLSPSCSTAPPVPGPSPSSSQNHLSTAFTFDLSGPRGFEPLENINGAENMESIQKHCRENQTCINNFTSFGPSDYLLPPLDQPLPRNWVTHEDEFVLVLAMYQSHLGADLFAAPQAHFSDGTIHLSFVRAGISRGAMLRLFLAMERGTHLEMDSPYVTHIQTRAFRLEPLSQKGTLTVDGELVPYGPLQAQVCSFK</sequence>
<dbReference type="GO" id="GO:0043065">
    <property type="term" value="P:positive regulation of apoptotic process"/>
    <property type="evidence" value="ECO:0007669"/>
    <property type="project" value="TreeGrafter"/>
</dbReference>
<evidence type="ECO:0000256" key="8">
    <source>
        <dbReference type="SAM" id="MobiDB-lite"/>
    </source>
</evidence>
<feature type="non-terminal residue" evidence="10">
    <location>
        <position position="1"/>
    </location>
</feature>
<feature type="compositionally biased region" description="Polar residues" evidence="8">
    <location>
        <begin position="484"/>
        <end position="496"/>
    </location>
</feature>
<dbReference type="FunFam" id="3.40.50.10330:FF:000005">
    <property type="entry name" value="Sphingosine kinase 2"/>
    <property type="match status" value="1"/>
</dbReference>
<dbReference type="InterPro" id="IPR016064">
    <property type="entry name" value="NAD/diacylglycerol_kinase_sf"/>
</dbReference>
<dbReference type="GO" id="GO:0046512">
    <property type="term" value="P:sphingosine biosynthetic process"/>
    <property type="evidence" value="ECO:0007669"/>
    <property type="project" value="TreeGrafter"/>
</dbReference>
<evidence type="ECO:0000256" key="5">
    <source>
        <dbReference type="ARBA" id="ARBA00022840"/>
    </source>
</evidence>
<evidence type="ECO:0000256" key="2">
    <source>
        <dbReference type="ARBA" id="ARBA00022679"/>
    </source>
</evidence>
<keyword evidence="4 10" id="KW-0418">Kinase</keyword>
<evidence type="ECO:0000256" key="4">
    <source>
        <dbReference type="ARBA" id="ARBA00022777"/>
    </source>
</evidence>
<dbReference type="GO" id="GO:0005524">
    <property type="term" value="F:ATP binding"/>
    <property type="evidence" value="ECO:0007669"/>
    <property type="project" value="UniProtKB-KW"/>
</dbReference>
<dbReference type="PANTHER" id="PTHR12358:SF40">
    <property type="entry name" value="SPHINGOSINE KINASE 2"/>
    <property type="match status" value="1"/>
</dbReference>
<evidence type="ECO:0000256" key="7">
    <source>
        <dbReference type="ARBA" id="ARBA00044037"/>
    </source>
</evidence>
<dbReference type="PANTHER" id="PTHR12358">
    <property type="entry name" value="SPHINGOSINE KINASE"/>
    <property type="match status" value="1"/>
</dbReference>
<dbReference type="InterPro" id="IPR050187">
    <property type="entry name" value="Lipid_Phosphate_FormReg"/>
</dbReference>
<name>A0A8X7WYK3_POLSE</name>
<dbReference type="Gene3D" id="2.60.200.40">
    <property type="match status" value="1"/>
</dbReference>
<dbReference type="EMBL" id="JAATIS010008546">
    <property type="protein sequence ID" value="KAG2457866.1"/>
    <property type="molecule type" value="Genomic_DNA"/>
</dbReference>
<keyword evidence="11" id="KW-1185">Reference proteome</keyword>
<evidence type="ECO:0000256" key="6">
    <source>
        <dbReference type="ARBA" id="ARBA00023136"/>
    </source>
</evidence>
<dbReference type="GO" id="GO:0008481">
    <property type="term" value="F:sphingosine kinase activity"/>
    <property type="evidence" value="ECO:0007669"/>
    <property type="project" value="UniProtKB-EC"/>
</dbReference>
<dbReference type="GO" id="GO:0012505">
    <property type="term" value="C:endomembrane system"/>
    <property type="evidence" value="ECO:0007669"/>
    <property type="project" value="UniProtKB-SubCell"/>
</dbReference>
<dbReference type="Proteomes" id="UP000886611">
    <property type="component" value="Unassembled WGS sequence"/>
</dbReference>
<gene>
    <name evidence="10" type="primary">Sphk2</name>
    <name evidence="10" type="ORF">GTO96_0012360</name>
</gene>
<dbReference type="GO" id="GO:0005737">
    <property type="term" value="C:cytoplasm"/>
    <property type="evidence" value="ECO:0007669"/>
    <property type="project" value="TreeGrafter"/>
</dbReference>
<evidence type="ECO:0000313" key="11">
    <source>
        <dbReference type="Proteomes" id="UP000886611"/>
    </source>
</evidence>
<accession>A0A8X7WYK3</accession>
<dbReference type="GO" id="GO:0016020">
    <property type="term" value="C:membrane"/>
    <property type="evidence" value="ECO:0007669"/>
    <property type="project" value="TreeGrafter"/>
</dbReference>
<dbReference type="Gene3D" id="3.40.50.10330">
    <property type="entry name" value="Probable inorganic polyphosphate/atp-NAD kinase, domain 1"/>
    <property type="match status" value="1"/>
</dbReference>
<evidence type="ECO:0000259" key="9">
    <source>
        <dbReference type="PROSITE" id="PS50146"/>
    </source>
</evidence>
<keyword evidence="3" id="KW-0547">Nucleotide-binding</keyword>
<dbReference type="GO" id="GO:0006669">
    <property type="term" value="P:sphinganine-1-phosphate biosynthetic process"/>
    <property type="evidence" value="ECO:0007669"/>
    <property type="project" value="TreeGrafter"/>
</dbReference>
<feature type="region of interest" description="Disordered" evidence="8">
    <location>
        <begin position="484"/>
        <end position="514"/>
    </location>
</feature>
<dbReference type="EC" id="2.7.1.91" evidence="7"/>
<evidence type="ECO:0000256" key="3">
    <source>
        <dbReference type="ARBA" id="ARBA00022741"/>
    </source>
</evidence>